<evidence type="ECO:0000313" key="2">
    <source>
        <dbReference type="Proteomes" id="UP000799421"/>
    </source>
</evidence>
<reference evidence="1" key="1">
    <citation type="journal article" date="2020" name="Stud. Mycol.">
        <title>101 Dothideomycetes genomes: a test case for predicting lifestyles and emergence of pathogens.</title>
        <authorList>
            <person name="Haridas S."/>
            <person name="Albert R."/>
            <person name="Binder M."/>
            <person name="Bloem J."/>
            <person name="Labutti K."/>
            <person name="Salamov A."/>
            <person name="Andreopoulos B."/>
            <person name="Baker S."/>
            <person name="Barry K."/>
            <person name="Bills G."/>
            <person name="Bluhm B."/>
            <person name="Cannon C."/>
            <person name="Castanera R."/>
            <person name="Culley D."/>
            <person name="Daum C."/>
            <person name="Ezra D."/>
            <person name="Gonzalez J."/>
            <person name="Henrissat B."/>
            <person name="Kuo A."/>
            <person name="Liang C."/>
            <person name="Lipzen A."/>
            <person name="Lutzoni F."/>
            <person name="Magnuson J."/>
            <person name="Mondo S."/>
            <person name="Nolan M."/>
            <person name="Ohm R."/>
            <person name="Pangilinan J."/>
            <person name="Park H.-J."/>
            <person name="Ramirez L."/>
            <person name="Alfaro M."/>
            <person name="Sun H."/>
            <person name="Tritt A."/>
            <person name="Yoshinaga Y."/>
            <person name="Zwiers L.-H."/>
            <person name="Turgeon B."/>
            <person name="Goodwin S."/>
            <person name="Spatafora J."/>
            <person name="Crous P."/>
            <person name="Grigoriev I."/>
        </authorList>
    </citation>
    <scope>NUCLEOTIDE SEQUENCE</scope>
    <source>
        <strain evidence="1">CBS 480.64</strain>
    </source>
</reference>
<accession>A0A6A7BZ26</accession>
<dbReference type="AlphaFoldDB" id="A0A6A7BZ26"/>
<keyword evidence="2" id="KW-1185">Reference proteome</keyword>
<sequence length="164" mass="18946">MEGVFCKTRLLKTAEDQSTWGVETIGRARAQIQSLNGRFEHIRQRIVGRVEVALEYRLCSNQIDDICNIPKRLEAILCELVFASLLLTTGNIFDGRELVEKEIERLRLQLTQLHHFEIAVRLCEHAHEAAMREELSLEMSMLTFEVEETPNTLALELQRGLRLE</sequence>
<organism evidence="1 2">
    <name type="scientific">Piedraia hortae CBS 480.64</name>
    <dbReference type="NCBI Taxonomy" id="1314780"/>
    <lineage>
        <taxon>Eukaryota</taxon>
        <taxon>Fungi</taxon>
        <taxon>Dikarya</taxon>
        <taxon>Ascomycota</taxon>
        <taxon>Pezizomycotina</taxon>
        <taxon>Dothideomycetes</taxon>
        <taxon>Dothideomycetidae</taxon>
        <taxon>Capnodiales</taxon>
        <taxon>Piedraiaceae</taxon>
        <taxon>Piedraia</taxon>
    </lineage>
</organism>
<evidence type="ECO:0000313" key="1">
    <source>
        <dbReference type="EMBL" id="KAF2860312.1"/>
    </source>
</evidence>
<dbReference type="Proteomes" id="UP000799421">
    <property type="component" value="Unassembled WGS sequence"/>
</dbReference>
<dbReference type="EMBL" id="MU005983">
    <property type="protein sequence ID" value="KAF2860312.1"/>
    <property type="molecule type" value="Genomic_DNA"/>
</dbReference>
<name>A0A6A7BZ26_9PEZI</name>
<gene>
    <name evidence="1" type="ORF">K470DRAFT_258067</name>
</gene>
<protein>
    <submittedName>
        <fullName evidence="1">Uncharacterized protein</fullName>
    </submittedName>
</protein>
<proteinExistence type="predicted"/>